<dbReference type="GO" id="GO:0003677">
    <property type="term" value="F:DNA binding"/>
    <property type="evidence" value="ECO:0007669"/>
    <property type="project" value="InterPro"/>
</dbReference>
<dbReference type="SUPFAM" id="SSF47413">
    <property type="entry name" value="lambda repressor-like DNA-binding domains"/>
    <property type="match status" value="1"/>
</dbReference>
<dbReference type="InterPro" id="IPR011990">
    <property type="entry name" value="TPR-like_helical_dom_sf"/>
</dbReference>
<name>A0A1W1XQS2_9CLOT</name>
<keyword evidence="2" id="KW-1185">Reference proteome</keyword>
<dbReference type="InterPro" id="IPR010982">
    <property type="entry name" value="Lambda_DNA-bd_dom_sf"/>
</dbReference>
<dbReference type="SUPFAM" id="SSF48452">
    <property type="entry name" value="TPR-like"/>
    <property type="match status" value="2"/>
</dbReference>
<dbReference type="Proteomes" id="UP000192468">
    <property type="component" value="Unassembled WGS sequence"/>
</dbReference>
<proteinExistence type="predicted"/>
<gene>
    <name evidence="1" type="ORF">SAMN02745134_02604</name>
</gene>
<evidence type="ECO:0000313" key="2">
    <source>
        <dbReference type="Proteomes" id="UP000192468"/>
    </source>
</evidence>
<sequence length="419" mass="49379">MEILSIGEKIKRARIYKGYTLKDICCDKISISKMSCIENGKIDPEGWVIDLVAKKLEADANYLKKDIKQQLEENYNEIFSKPIKAEHEEILKYNLEYAEEYKYYTIAFNIMHLLFNYYLDIKDINSCQVNTSKYYNLCVKSGEENNTLIYYLDIGRYLYMGNEYFQAASYYNNVRKELLLKNSNNYKMIADSIYKEAECYLLLNNYERAYEIVVKLMEYIKYLSEEEYSSEIYNLIAILCVKVGNDKYDDYEKRSLELCKDNMTRKAGFLYSYGAAMIGTKLEEKAYGYICKAVDLYPEKDKFNYVNFIIEVIETLISINKMGMAQELSEKILNYAIDLKNDIFIEKAYYFKAVTMENNGQFQMKEMYMNLSLDILMKLGTKNQLYKRYLDMGNLYSTVHNTAEALKYFSLAINLSKKL</sequence>
<accession>A0A1W1XQS2</accession>
<dbReference type="Gene3D" id="1.25.40.10">
    <property type="entry name" value="Tetratricopeptide repeat domain"/>
    <property type="match status" value="2"/>
</dbReference>
<dbReference type="STRING" id="1121291.SAMN02745134_02604"/>
<protein>
    <submittedName>
        <fullName evidence="1">Helix-turn-helix domain-containing protein</fullName>
    </submittedName>
</protein>
<dbReference type="InterPro" id="IPR001387">
    <property type="entry name" value="Cro/C1-type_HTH"/>
</dbReference>
<reference evidence="1 2" key="1">
    <citation type="submission" date="2017-04" db="EMBL/GenBank/DDBJ databases">
        <authorList>
            <person name="Afonso C.L."/>
            <person name="Miller P.J."/>
            <person name="Scott M.A."/>
            <person name="Spackman E."/>
            <person name="Goraichik I."/>
            <person name="Dimitrov K.M."/>
            <person name="Suarez D.L."/>
            <person name="Swayne D.E."/>
        </authorList>
    </citation>
    <scope>NUCLEOTIDE SEQUENCE [LARGE SCALE GENOMIC DNA]</scope>
    <source>
        <strain evidence="1 2">DSM 12555</strain>
    </source>
</reference>
<dbReference type="EMBL" id="FWXH01000010">
    <property type="protein sequence ID" value="SMC25858.1"/>
    <property type="molecule type" value="Genomic_DNA"/>
</dbReference>
<evidence type="ECO:0000313" key="1">
    <source>
        <dbReference type="EMBL" id="SMC25858.1"/>
    </source>
</evidence>
<dbReference type="CDD" id="cd00093">
    <property type="entry name" value="HTH_XRE"/>
    <property type="match status" value="1"/>
</dbReference>
<dbReference type="AlphaFoldDB" id="A0A1W1XQS2"/>
<organism evidence="1 2">
    <name type="scientific">Clostridium acidisoli DSM 12555</name>
    <dbReference type="NCBI Taxonomy" id="1121291"/>
    <lineage>
        <taxon>Bacteria</taxon>
        <taxon>Bacillati</taxon>
        <taxon>Bacillota</taxon>
        <taxon>Clostridia</taxon>
        <taxon>Eubacteriales</taxon>
        <taxon>Clostridiaceae</taxon>
        <taxon>Clostridium</taxon>
    </lineage>
</organism>
<dbReference type="PROSITE" id="PS50293">
    <property type="entry name" value="TPR_REGION"/>
    <property type="match status" value="1"/>
</dbReference>
<dbReference type="OrthoDB" id="2986817at2"/>